<sequence>MALETRFFKRVFLTLLVVVLSGCAGKSPKEPEATRVSPEEAGVHVQAGREAYDQGRKDAAVEAWQKAVALDPANSVVVNNLALLLKEQNRFTEAAELLGQGIRRSPSVAELHYNLAVISELYLLDLETALHHYNRYRELSAEDDESVAGWIADLERRLQ</sequence>
<accession>A0A1I6GD85</accession>
<evidence type="ECO:0000256" key="1">
    <source>
        <dbReference type="ARBA" id="ARBA00022737"/>
    </source>
</evidence>
<dbReference type="PROSITE" id="PS50005">
    <property type="entry name" value="TPR"/>
    <property type="match status" value="1"/>
</dbReference>
<keyword evidence="2 3" id="KW-0802">TPR repeat</keyword>
<evidence type="ECO:0000256" key="3">
    <source>
        <dbReference type="PROSITE-ProRule" id="PRU00339"/>
    </source>
</evidence>
<dbReference type="Proteomes" id="UP000199290">
    <property type="component" value="Unassembled WGS sequence"/>
</dbReference>
<feature type="repeat" description="TPR" evidence="3">
    <location>
        <begin position="41"/>
        <end position="74"/>
    </location>
</feature>
<dbReference type="PANTHER" id="PTHR44227">
    <property type="match status" value="1"/>
</dbReference>
<dbReference type="SUPFAM" id="SSF48452">
    <property type="entry name" value="TPR-like"/>
    <property type="match status" value="1"/>
</dbReference>
<dbReference type="SMART" id="SM00028">
    <property type="entry name" value="TPR"/>
    <property type="match status" value="2"/>
</dbReference>
<keyword evidence="5" id="KW-1185">Reference proteome</keyword>
<organism evidence="4 5">
    <name type="scientific">Marinobacter gudaonensis</name>
    <dbReference type="NCBI Taxonomy" id="375760"/>
    <lineage>
        <taxon>Bacteria</taxon>
        <taxon>Pseudomonadati</taxon>
        <taxon>Pseudomonadota</taxon>
        <taxon>Gammaproteobacteria</taxon>
        <taxon>Pseudomonadales</taxon>
        <taxon>Marinobacteraceae</taxon>
        <taxon>Marinobacter</taxon>
    </lineage>
</organism>
<dbReference type="PANTHER" id="PTHR44227:SF3">
    <property type="entry name" value="PROTEIN O-MANNOSYL-TRANSFERASE TMTC4"/>
    <property type="match status" value="1"/>
</dbReference>
<evidence type="ECO:0000313" key="5">
    <source>
        <dbReference type="Proteomes" id="UP000199290"/>
    </source>
</evidence>
<gene>
    <name evidence="4" type="ORF">SAMN04488073_0495</name>
</gene>
<proteinExistence type="predicted"/>
<evidence type="ECO:0000313" key="4">
    <source>
        <dbReference type="EMBL" id="SFR40091.1"/>
    </source>
</evidence>
<dbReference type="STRING" id="375760.SAMN04488073_0495"/>
<dbReference type="PROSITE" id="PS51257">
    <property type="entry name" value="PROKAR_LIPOPROTEIN"/>
    <property type="match status" value="1"/>
</dbReference>
<dbReference type="InterPro" id="IPR011990">
    <property type="entry name" value="TPR-like_helical_dom_sf"/>
</dbReference>
<dbReference type="Gene3D" id="1.25.40.10">
    <property type="entry name" value="Tetratricopeptide repeat domain"/>
    <property type="match status" value="1"/>
</dbReference>
<dbReference type="RefSeq" id="WP_091985610.1">
    <property type="nucleotide sequence ID" value="NZ_FOYV01000001.1"/>
</dbReference>
<dbReference type="AlphaFoldDB" id="A0A1I6GD85"/>
<keyword evidence="1" id="KW-0677">Repeat</keyword>
<dbReference type="EMBL" id="FOYV01000001">
    <property type="protein sequence ID" value="SFR40091.1"/>
    <property type="molecule type" value="Genomic_DNA"/>
</dbReference>
<dbReference type="InterPro" id="IPR052346">
    <property type="entry name" value="O-mannosyl-transferase_TMTC"/>
</dbReference>
<dbReference type="InterPro" id="IPR019734">
    <property type="entry name" value="TPR_rpt"/>
</dbReference>
<reference evidence="5" key="1">
    <citation type="submission" date="2016-10" db="EMBL/GenBank/DDBJ databases">
        <authorList>
            <person name="Varghese N."/>
            <person name="Submissions S."/>
        </authorList>
    </citation>
    <scope>NUCLEOTIDE SEQUENCE [LARGE SCALE GENOMIC DNA]</scope>
    <source>
        <strain evidence="5">CGMCC 1.6294</strain>
    </source>
</reference>
<dbReference type="Pfam" id="PF13414">
    <property type="entry name" value="TPR_11"/>
    <property type="match status" value="1"/>
</dbReference>
<protein>
    <submittedName>
        <fullName evidence="4">TPR repeat-containing protein</fullName>
    </submittedName>
</protein>
<name>A0A1I6GD85_9GAMM</name>
<evidence type="ECO:0000256" key="2">
    <source>
        <dbReference type="ARBA" id="ARBA00022803"/>
    </source>
</evidence>
<dbReference type="OrthoDB" id="255821at2"/>